<dbReference type="STRING" id="1802694.A2918_03220"/>
<dbReference type="PANTHER" id="PTHR46470">
    <property type="entry name" value="N-ACYLNEURAMINATE-9-PHOSPHATASE"/>
    <property type="match status" value="1"/>
</dbReference>
<dbReference type="SUPFAM" id="SSF56784">
    <property type="entry name" value="HAD-like"/>
    <property type="match status" value="1"/>
</dbReference>
<dbReference type="Pfam" id="PF13419">
    <property type="entry name" value="HAD_2"/>
    <property type="match status" value="1"/>
</dbReference>
<comment type="caution">
    <text evidence="4">The sequence shown here is derived from an EMBL/GenBank/DDBJ whole genome shotgun (WGS) entry which is preliminary data.</text>
</comment>
<name>A0A1F8G9Z6_9BACT</name>
<proteinExistence type="predicted"/>
<evidence type="ECO:0000256" key="3">
    <source>
        <dbReference type="ARBA" id="ARBA00022842"/>
    </source>
</evidence>
<accession>A0A1F8G9Z6</accession>
<dbReference type="AlphaFoldDB" id="A0A1F8G9Z6"/>
<dbReference type="Proteomes" id="UP000178227">
    <property type="component" value="Unassembled WGS sequence"/>
</dbReference>
<organism evidence="4 5">
    <name type="scientific">Candidatus Yanofskybacteria bacterium RIFCSPLOWO2_01_FULL_42_49</name>
    <dbReference type="NCBI Taxonomy" id="1802694"/>
    <lineage>
        <taxon>Bacteria</taxon>
        <taxon>Candidatus Yanofskyibacteriota</taxon>
    </lineage>
</organism>
<dbReference type="PANTHER" id="PTHR46470:SF2">
    <property type="entry name" value="GLYCERALDEHYDE 3-PHOSPHATE PHOSPHATASE"/>
    <property type="match status" value="1"/>
</dbReference>
<dbReference type="InterPro" id="IPR051400">
    <property type="entry name" value="HAD-like_hydrolase"/>
</dbReference>
<dbReference type="CDD" id="cd01427">
    <property type="entry name" value="HAD_like"/>
    <property type="match status" value="1"/>
</dbReference>
<evidence type="ECO:0000256" key="2">
    <source>
        <dbReference type="ARBA" id="ARBA00022801"/>
    </source>
</evidence>
<dbReference type="EMBL" id="MGKI01000014">
    <property type="protein sequence ID" value="OGN22143.1"/>
    <property type="molecule type" value="Genomic_DNA"/>
</dbReference>
<evidence type="ECO:0008006" key="6">
    <source>
        <dbReference type="Google" id="ProtNLM"/>
    </source>
</evidence>
<dbReference type="InterPro" id="IPR023214">
    <property type="entry name" value="HAD_sf"/>
</dbReference>
<dbReference type="GO" id="GO:0046872">
    <property type="term" value="F:metal ion binding"/>
    <property type="evidence" value="ECO:0007669"/>
    <property type="project" value="UniProtKB-KW"/>
</dbReference>
<dbReference type="Gene3D" id="3.40.50.1000">
    <property type="entry name" value="HAD superfamily/HAD-like"/>
    <property type="match status" value="1"/>
</dbReference>
<evidence type="ECO:0000313" key="4">
    <source>
        <dbReference type="EMBL" id="OGN22143.1"/>
    </source>
</evidence>
<sequence>MNTSLSLIKAVGFDLDRTLYPNTPEMNERVAQEIFKAILKLKPELETVEKVRTIYKKRGEELRSWSRVLEEIGMKNPGEVVKNCLDSADITDLIKEDKKLVRIMEQLSQKFFLFLVTRSTQDQATKKLAKIGIRPELFHLSSFGDDPHSLSEKFGKNFQYFLFQSPYQPYEHIYIGDNPQTDIIPPKNLGMKTIIVGKYLKEADFSVANIHEIEQLLLP</sequence>
<dbReference type="InterPro" id="IPR041492">
    <property type="entry name" value="HAD_2"/>
</dbReference>
<dbReference type="GO" id="GO:0016791">
    <property type="term" value="F:phosphatase activity"/>
    <property type="evidence" value="ECO:0007669"/>
    <property type="project" value="TreeGrafter"/>
</dbReference>
<gene>
    <name evidence="4" type="ORF">A2918_03220</name>
</gene>
<reference evidence="4 5" key="1">
    <citation type="journal article" date="2016" name="Nat. Commun.">
        <title>Thousands of microbial genomes shed light on interconnected biogeochemical processes in an aquifer system.</title>
        <authorList>
            <person name="Anantharaman K."/>
            <person name="Brown C.T."/>
            <person name="Hug L.A."/>
            <person name="Sharon I."/>
            <person name="Castelle C.J."/>
            <person name="Probst A.J."/>
            <person name="Thomas B.C."/>
            <person name="Singh A."/>
            <person name="Wilkins M.J."/>
            <person name="Karaoz U."/>
            <person name="Brodie E.L."/>
            <person name="Williams K.H."/>
            <person name="Hubbard S.S."/>
            <person name="Banfield J.F."/>
        </authorList>
    </citation>
    <scope>NUCLEOTIDE SEQUENCE [LARGE SCALE GENOMIC DNA]</scope>
</reference>
<keyword evidence="3" id="KW-0460">Magnesium</keyword>
<keyword evidence="2" id="KW-0378">Hydrolase</keyword>
<keyword evidence="1" id="KW-0479">Metal-binding</keyword>
<evidence type="ECO:0000256" key="1">
    <source>
        <dbReference type="ARBA" id="ARBA00022723"/>
    </source>
</evidence>
<dbReference type="InterPro" id="IPR036412">
    <property type="entry name" value="HAD-like_sf"/>
</dbReference>
<protein>
    <recommendedName>
        <fullName evidence="6">HAD family hydrolase</fullName>
    </recommendedName>
</protein>
<evidence type="ECO:0000313" key="5">
    <source>
        <dbReference type="Proteomes" id="UP000178227"/>
    </source>
</evidence>
<dbReference type="Gene3D" id="1.10.150.520">
    <property type="match status" value="1"/>
</dbReference>